<name>A0ABS9CGR3_9BACT</name>
<protein>
    <submittedName>
        <fullName evidence="1">Uncharacterized protein</fullName>
    </submittedName>
</protein>
<dbReference type="RefSeq" id="WP_301638296.1">
    <property type="nucleotide sequence ID" value="NZ_JADYTN010000018.1"/>
</dbReference>
<reference evidence="1 2" key="1">
    <citation type="submission" date="2020-12" db="EMBL/GenBank/DDBJ databases">
        <title>Whole genome sequences of gut porcine anaerobes.</title>
        <authorList>
            <person name="Kubasova T."/>
            <person name="Jahodarova E."/>
            <person name="Rychlik I."/>
        </authorList>
    </citation>
    <scope>NUCLEOTIDE SEQUENCE [LARGE SCALE GENOMIC DNA]</scope>
    <source>
        <strain evidence="1 2">An925</strain>
    </source>
</reference>
<keyword evidence="2" id="KW-1185">Reference proteome</keyword>
<comment type="caution">
    <text evidence="1">The sequence shown here is derived from an EMBL/GenBank/DDBJ whole genome shotgun (WGS) entry which is preliminary data.</text>
</comment>
<organism evidence="1 2">
    <name type="scientific">Xylanibacter brevis</name>
    <dbReference type="NCBI Taxonomy" id="83231"/>
    <lineage>
        <taxon>Bacteria</taxon>
        <taxon>Pseudomonadati</taxon>
        <taxon>Bacteroidota</taxon>
        <taxon>Bacteroidia</taxon>
        <taxon>Bacteroidales</taxon>
        <taxon>Prevotellaceae</taxon>
        <taxon>Xylanibacter</taxon>
    </lineage>
</organism>
<accession>A0ABS9CGR3</accession>
<proteinExistence type="predicted"/>
<dbReference type="Proteomes" id="UP001200470">
    <property type="component" value="Unassembled WGS sequence"/>
</dbReference>
<dbReference type="EMBL" id="JADYTN010000018">
    <property type="protein sequence ID" value="MCF2564181.1"/>
    <property type="molecule type" value="Genomic_DNA"/>
</dbReference>
<evidence type="ECO:0000313" key="2">
    <source>
        <dbReference type="Proteomes" id="UP001200470"/>
    </source>
</evidence>
<gene>
    <name evidence="1" type="ORF">I6E12_08660</name>
</gene>
<evidence type="ECO:0000313" key="1">
    <source>
        <dbReference type="EMBL" id="MCF2564181.1"/>
    </source>
</evidence>
<sequence>MAYDLFMEAYVNSSNIHKQLQDTPFDIRGFLEQIHEKVDVESKLNDISRPFFDQLSNTFEVYRGLSKAEKDDGRQGVSWTLDGAYAERYLYLKDNEVEGDFGYVASMTIEKKDVISVQYEYHNDICHFEILTLKNEGVKYREVVIKR</sequence>